<dbReference type="AlphaFoldDB" id="A0A5N6KCU2"/>
<proteinExistence type="predicted"/>
<protein>
    <recommendedName>
        <fullName evidence="2">WSC domain-containing protein</fullName>
    </recommendedName>
</protein>
<name>A0A5N6KCU2_MONLA</name>
<sequence>MLFKSSKTVALAFLGSLISPASTTFVIQCYSRLVDERVDPVVSPGIVPASHVHAIAGGSGFSANMTYASARASNCGTCNVKEDLSNYWTPKLYYKAQNGSFISVPVEGDDGYGNLGGMAIYYLQRPGPDNDTLVPFPENFRMMAGDTNRRSYNDSLFEDRAVSFRCTGTDIQTNGFPNVNCPDGLRLQVTMPSCWDGFNVTSTDFKSHMSYPVDGNYDGGRCPASHPHHMMTLFFEITYRTDHFANDWYGNSQPFILANGDTTGYGFHGDFVNGWEIPTLTEGINNCLDGEPNCPSEIFTFYDQSDTQECKIAPMLSETVTGTLSALPGCNKPSSGPAEYVPPSCPQDIALAKFLLTPSRLSTTVSKSSTLPFGIVNLSTSKGWTYLGCGTDVAGNRTLNADWEGNNTMTIETCVDFCSSKGHTYAGMEFGSQCYCDDTLPADRAPVPDMIGNCIMPCAGNSRETCGGNAAITLYQKCGAGKCTPSSIPSSTVSVRMHSMKRSRFMSGLDVDVDVEMR</sequence>
<gene>
    <name evidence="3" type="ORF">EYC80_003149</name>
</gene>
<evidence type="ECO:0000313" key="3">
    <source>
        <dbReference type="EMBL" id="KAB8301263.1"/>
    </source>
</evidence>
<dbReference type="Proteomes" id="UP000326757">
    <property type="component" value="Unassembled WGS sequence"/>
</dbReference>
<dbReference type="InterPro" id="IPR002889">
    <property type="entry name" value="WSC_carb-bd"/>
</dbReference>
<organism evidence="3 4">
    <name type="scientific">Monilinia laxa</name>
    <name type="common">Brown rot fungus</name>
    <name type="synonym">Sclerotinia laxa</name>
    <dbReference type="NCBI Taxonomy" id="61186"/>
    <lineage>
        <taxon>Eukaryota</taxon>
        <taxon>Fungi</taxon>
        <taxon>Dikarya</taxon>
        <taxon>Ascomycota</taxon>
        <taxon>Pezizomycotina</taxon>
        <taxon>Leotiomycetes</taxon>
        <taxon>Helotiales</taxon>
        <taxon>Sclerotiniaceae</taxon>
        <taxon>Monilinia</taxon>
    </lineage>
</organism>
<evidence type="ECO:0000313" key="4">
    <source>
        <dbReference type="Proteomes" id="UP000326757"/>
    </source>
</evidence>
<evidence type="ECO:0000256" key="1">
    <source>
        <dbReference type="SAM" id="SignalP"/>
    </source>
</evidence>
<dbReference type="PROSITE" id="PS51212">
    <property type="entry name" value="WSC"/>
    <property type="match status" value="1"/>
</dbReference>
<feature type="domain" description="WSC" evidence="2">
    <location>
        <begin position="383"/>
        <end position="478"/>
    </location>
</feature>
<dbReference type="InterPro" id="IPR018535">
    <property type="entry name" value="DUF1996"/>
</dbReference>
<dbReference type="Pfam" id="PF01822">
    <property type="entry name" value="WSC"/>
    <property type="match status" value="1"/>
</dbReference>
<dbReference type="PANTHER" id="PTHR43662:SF3">
    <property type="entry name" value="DOMAIN PROTEIN, PUTATIVE (AFU_ORTHOLOGUE AFUA_6G11970)-RELATED"/>
    <property type="match status" value="1"/>
</dbReference>
<dbReference type="PANTHER" id="PTHR43662">
    <property type="match status" value="1"/>
</dbReference>
<keyword evidence="1" id="KW-0732">Signal</keyword>
<dbReference type="Pfam" id="PF09362">
    <property type="entry name" value="DUF1996"/>
    <property type="match status" value="1"/>
</dbReference>
<evidence type="ECO:0000259" key="2">
    <source>
        <dbReference type="PROSITE" id="PS51212"/>
    </source>
</evidence>
<accession>A0A5N6KCU2</accession>
<reference evidence="3 4" key="1">
    <citation type="submission" date="2019-06" db="EMBL/GenBank/DDBJ databases">
        <title>Genome Sequence of the Brown Rot Fungal Pathogen Monilinia laxa.</title>
        <authorList>
            <person name="De Miccolis Angelini R.M."/>
            <person name="Landi L."/>
            <person name="Abate D."/>
            <person name="Pollastro S."/>
            <person name="Romanazzi G."/>
            <person name="Faretra F."/>
        </authorList>
    </citation>
    <scope>NUCLEOTIDE SEQUENCE [LARGE SCALE GENOMIC DNA]</scope>
    <source>
        <strain evidence="3 4">Mlax316</strain>
    </source>
</reference>
<dbReference type="OrthoDB" id="74764at2759"/>
<feature type="signal peptide" evidence="1">
    <location>
        <begin position="1"/>
        <end position="23"/>
    </location>
</feature>
<comment type="caution">
    <text evidence="3">The sequence shown here is derived from an EMBL/GenBank/DDBJ whole genome shotgun (WGS) entry which is preliminary data.</text>
</comment>
<dbReference type="EMBL" id="VIGI01000004">
    <property type="protein sequence ID" value="KAB8301263.1"/>
    <property type="molecule type" value="Genomic_DNA"/>
</dbReference>
<dbReference type="SMART" id="SM00321">
    <property type="entry name" value="WSC"/>
    <property type="match status" value="1"/>
</dbReference>
<feature type="chain" id="PRO_5024788623" description="WSC domain-containing protein" evidence="1">
    <location>
        <begin position="24"/>
        <end position="518"/>
    </location>
</feature>
<keyword evidence="4" id="KW-1185">Reference proteome</keyword>